<dbReference type="InterPro" id="IPR008921">
    <property type="entry name" value="DNA_pol3_clamp-load_cplx_C"/>
</dbReference>
<dbReference type="Pfam" id="PF21694">
    <property type="entry name" value="DNA_pol3_delta_C"/>
    <property type="match status" value="1"/>
</dbReference>
<evidence type="ECO:0000313" key="2">
    <source>
        <dbReference type="EMBL" id="OGY18381.1"/>
    </source>
</evidence>
<evidence type="ECO:0000313" key="3">
    <source>
        <dbReference type="Proteomes" id="UP000179233"/>
    </source>
</evidence>
<dbReference type="Gene3D" id="3.40.50.300">
    <property type="entry name" value="P-loop containing nucleotide triphosphate hydrolases"/>
    <property type="match status" value="1"/>
</dbReference>
<comment type="caution">
    <text evidence="2">The sequence shown here is derived from an EMBL/GenBank/DDBJ whole genome shotgun (WGS) entry which is preliminary data.</text>
</comment>
<dbReference type="Gene3D" id="1.20.272.10">
    <property type="match status" value="1"/>
</dbReference>
<dbReference type="SUPFAM" id="SSF48019">
    <property type="entry name" value="post-AAA+ oligomerization domain-like"/>
    <property type="match status" value="1"/>
</dbReference>
<dbReference type="Proteomes" id="UP000179233">
    <property type="component" value="Unassembled WGS sequence"/>
</dbReference>
<dbReference type="AlphaFoldDB" id="A0A1G1VSK1"/>
<protein>
    <recommendedName>
        <fullName evidence="1">DNA polymerase III delta subunit-like C-terminal domain-containing protein</fullName>
    </recommendedName>
</protein>
<dbReference type="EMBL" id="MHCJ01000003">
    <property type="protein sequence ID" value="OGY18381.1"/>
    <property type="molecule type" value="Genomic_DNA"/>
</dbReference>
<reference evidence="2 3" key="1">
    <citation type="journal article" date="2016" name="Nat. Commun.">
        <title>Thousands of microbial genomes shed light on interconnected biogeochemical processes in an aquifer system.</title>
        <authorList>
            <person name="Anantharaman K."/>
            <person name="Brown C.T."/>
            <person name="Hug L.A."/>
            <person name="Sharon I."/>
            <person name="Castelle C.J."/>
            <person name="Probst A.J."/>
            <person name="Thomas B.C."/>
            <person name="Singh A."/>
            <person name="Wilkins M.J."/>
            <person name="Karaoz U."/>
            <person name="Brodie E.L."/>
            <person name="Williams K.H."/>
            <person name="Hubbard S.S."/>
            <person name="Banfield J.F."/>
        </authorList>
    </citation>
    <scope>NUCLEOTIDE SEQUENCE [LARGE SCALE GENOMIC DNA]</scope>
</reference>
<accession>A0A1G1VSK1</accession>
<dbReference type="GO" id="GO:0003677">
    <property type="term" value="F:DNA binding"/>
    <property type="evidence" value="ECO:0007669"/>
    <property type="project" value="InterPro"/>
</dbReference>
<dbReference type="GO" id="GO:0006260">
    <property type="term" value="P:DNA replication"/>
    <property type="evidence" value="ECO:0007669"/>
    <property type="project" value="InterPro"/>
</dbReference>
<sequence>MEKARRSGIKDIVRLNGEKVSLGDLKQALESESLFGTVRLVIIENVLTRVRSKTKEELVRYIAVESPKGEVILWERKELTTAQLRLVNKTATVRLFKLSKAIFRFLDSIYPKNTGQLLGYYHETLKQDAPELVFYMLSRRVTSLLMAADYNGKELHAMQKWQRQRLLAQAGKFTSKDLQMLHESLYRTDVAVKTGKSILPLSSMLDLILSEI</sequence>
<gene>
    <name evidence="2" type="ORF">A2786_02665</name>
</gene>
<organism evidence="2 3">
    <name type="scientific">Candidatus Chisholmbacteria bacterium RIFCSPHIGHO2_01_FULL_52_32</name>
    <dbReference type="NCBI Taxonomy" id="1797591"/>
    <lineage>
        <taxon>Bacteria</taxon>
        <taxon>Candidatus Chisholmiibacteriota</taxon>
    </lineage>
</organism>
<proteinExistence type="predicted"/>
<evidence type="ECO:0000259" key="1">
    <source>
        <dbReference type="Pfam" id="PF21694"/>
    </source>
</evidence>
<feature type="domain" description="DNA polymerase III delta subunit-like C-terminal" evidence="1">
    <location>
        <begin position="101"/>
        <end position="196"/>
    </location>
</feature>
<dbReference type="InterPro" id="IPR048466">
    <property type="entry name" value="DNA_pol3_delta-like_C"/>
</dbReference>
<dbReference type="InterPro" id="IPR027417">
    <property type="entry name" value="P-loop_NTPase"/>
</dbReference>
<name>A0A1G1VSK1_9BACT</name>